<gene>
    <name evidence="1" type="ORF">ACFSUC_17895</name>
</gene>
<name>A0ABW5REH7_9BACL</name>
<keyword evidence="2" id="KW-1185">Reference proteome</keyword>
<reference evidence="2" key="1">
    <citation type="journal article" date="2019" name="Int. J. Syst. Evol. Microbiol.">
        <title>The Global Catalogue of Microorganisms (GCM) 10K type strain sequencing project: providing services to taxonomists for standard genome sequencing and annotation.</title>
        <authorList>
            <consortium name="The Broad Institute Genomics Platform"/>
            <consortium name="The Broad Institute Genome Sequencing Center for Infectious Disease"/>
            <person name="Wu L."/>
            <person name="Ma J."/>
        </authorList>
    </citation>
    <scope>NUCLEOTIDE SEQUENCE [LARGE SCALE GENOMIC DNA]</scope>
    <source>
        <strain evidence="2">KCTC 33676</strain>
    </source>
</reference>
<protein>
    <submittedName>
        <fullName evidence="1">Uncharacterized protein</fullName>
    </submittedName>
</protein>
<dbReference type="RefSeq" id="WP_379931013.1">
    <property type="nucleotide sequence ID" value="NZ_JBHUMM010000044.1"/>
</dbReference>
<evidence type="ECO:0000313" key="1">
    <source>
        <dbReference type="EMBL" id="MFD2673423.1"/>
    </source>
</evidence>
<proteinExistence type="predicted"/>
<dbReference type="Proteomes" id="UP001597497">
    <property type="component" value="Unassembled WGS sequence"/>
</dbReference>
<organism evidence="1 2">
    <name type="scientific">Marinicrinis sediminis</name>
    <dbReference type="NCBI Taxonomy" id="1652465"/>
    <lineage>
        <taxon>Bacteria</taxon>
        <taxon>Bacillati</taxon>
        <taxon>Bacillota</taxon>
        <taxon>Bacilli</taxon>
        <taxon>Bacillales</taxon>
        <taxon>Paenibacillaceae</taxon>
    </lineage>
</organism>
<comment type="caution">
    <text evidence="1">The sequence shown here is derived from an EMBL/GenBank/DDBJ whole genome shotgun (WGS) entry which is preliminary data.</text>
</comment>
<accession>A0ABW5REH7</accession>
<evidence type="ECO:0000313" key="2">
    <source>
        <dbReference type="Proteomes" id="UP001597497"/>
    </source>
</evidence>
<dbReference type="EMBL" id="JBHUMM010000044">
    <property type="protein sequence ID" value="MFD2673423.1"/>
    <property type="molecule type" value="Genomic_DNA"/>
</dbReference>
<sequence>MATHPTIQTYVQDFLQLLNKVSDDKYGVQPVMDFLIECRHDKQVLPMAEFITILKYKKPFLFYTIKSVISSQSPLHLIMQFDMDYDVAMNRLGIAELQLYQPSN</sequence>